<evidence type="ECO:0000256" key="1">
    <source>
        <dbReference type="SAM" id="Phobius"/>
    </source>
</evidence>
<sequence length="343" mass="36008">MISEPPRRERLGAWLLLLGTTVAGIGLVWDIQWHSDVGPDTFFTLPHLVMYLGTAISGTTSLAVVLLTTRAADRASAITVLRVFRAPLPFLLCGTAAAVGLLYGLADLWWHTVYGFDVTPTSPPHVAMSLMSLFDTVGVTLAFIMMRRSASGRFGLAAAVAASTASLVFLAYSTPPLPGVHSVVLAITAVAVLLIAATAGALRSPKAVAMIAATYVAVQVLLWFFPMPATKLYAESLGLGLRDYVTGVPVMPITFPMAMPLAALTFAAGIHFAVRRNWSPKTSILTLGAVAGTLVALGYFAVPVFEPEPLTLVAGPVVGALAAWIGWQLGSLGRAATQEGSHV</sequence>
<keyword evidence="1" id="KW-0472">Membrane</keyword>
<feature type="transmembrane region" description="Helical" evidence="1">
    <location>
        <begin position="249"/>
        <end position="272"/>
    </location>
</feature>
<accession>A0ABP4V1P3</accession>
<proteinExistence type="predicted"/>
<feature type="transmembrane region" description="Helical" evidence="1">
    <location>
        <begin position="180"/>
        <end position="202"/>
    </location>
</feature>
<dbReference type="RefSeq" id="WP_344163479.1">
    <property type="nucleotide sequence ID" value="NZ_BAAANF010000026.1"/>
</dbReference>
<feature type="transmembrane region" description="Helical" evidence="1">
    <location>
        <begin position="310"/>
        <end position="327"/>
    </location>
</feature>
<name>A0ABP4V1P3_9ACTN</name>
<reference evidence="3" key="1">
    <citation type="journal article" date="2019" name="Int. J. Syst. Evol. Microbiol.">
        <title>The Global Catalogue of Microorganisms (GCM) 10K type strain sequencing project: providing services to taxonomists for standard genome sequencing and annotation.</title>
        <authorList>
            <consortium name="The Broad Institute Genomics Platform"/>
            <consortium name="The Broad Institute Genome Sequencing Center for Infectious Disease"/>
            <person name="Wu L."/>
            <person name="Ma J."/>
        </authorList>
    </citation>
    <scope>NUCLEOTIDE SEQUENCE [LARGE SCALE GENOMIC DNA]</scope>
    <source>
        <strain evidence="3">JCM 14307</strain>
    </source>
</reference>
<keyword evidence="1" id="KW-1133">Transmembrane helix</keyword>
<organism evidence="2 3">
    <name type="scientific">Kribbella yunnanensis</name>
    <dbReference type="NCBI Taxonomy" id="190194"/>
    <lineage>
        <taxon>Bacteria</taxon>
        <taxon>Bacillati</taxon>
        <taxon>Actinomycetota</taxon>
        <taxon>Actinomycetes</taxon>
        <taxon>Propionibacteriales</taxon>
        <taxon>Kribbellaceae</taxon>
        <taxon>Kribbella</taxon>
    </lineage>
</organism>
<feature type="transmembrane region" description="Helical" evidence="1">
    <location>
        <begin position="156"/>
        <end position="174"/>
    </location>
</feature>
<gene>
    <name evidence="2" type="ORF">GCM10009745_75150</name>
</gene>
<evidence type="ECO:0000313" key="3">
    <source>
        <dbReference type="Proteomes" id="UP001500280"/>
    </source>
</evidence>
<feature type="transmembrane region" description="Helical" evidence="1">
    <location>
        <begin position="12"/>
        <end position="29"/>
    </location>
</feature>
<keyword evidence="3" id="KW-1185">Reference proteome</keyword>
<dbReference type="Proteomes" id="UP001500280">
    <property type="component" value="Unassembled WGS sequence"/>
</dbReference>
<comment type="caution">
    <text evidence="2">The sequence shown here is derived from an EMBL/GenBank/DDBJ whole genome shotgun (WGS) entry which is preliminary data.</text>
</comment>
<feature type="transmembrane region" description="Helical" evidence="1">
    <location>
        <begin position="284"/>
        <end position="304"/>
    </location>
</feature>
<evidence type="ECO:0000313" key="2">
    <source>
        <dbReference type="EMBL" id="GAA1715723.1"/>
    </source>
</evidence>
<feature type="transmembrane region" description="Helical" evidence="1">
    <location>
        <begin position="126"/>
        <end position="144"/>
    </location>
</feature>
<feature type="transmembrane region" description="Helical" evidence="1">
    <location>
        <begin position="49"/>
        <end position="67"/>
    </location>
</feature>
<keyword evidence="1" id="KW-0812">Transmembrane</keyword>
<feature type="transmembrane region" description="Helical" evidence="1">
    <location>
        <begin position="209"/>
        <end position="229"/>
    </location>
</feature>
<protein>
    <submittedName>
        <fullName evidence="2">Uncharacterized protein</fullName>
    </submittedName>
</protein>
<feature type="transmembrane region" description="Helical" evidence="1">
    <location>
        <begin position="88"/>
        <end position="106"/>
    </location>
</feature>
<dbReference type="EMBL" id="BAAANF010000026">
    <property type="protein sequence ID" value="GAA1715723.1"/>
    <property type="molecule type" value="Genomic_DNA"/>
</dbReference>